<dbReference type="PROSITE" id="PS00018">
    <property type="entry name" value="EF_HAND_1"/>
    <property type="match status" value="3"/>
</dbReference>
<dbReference type="InterPro" id="IPR008271">
    <property type="entry name" value="Ser/Thr_kinase_AS"/>
</dbReference>
<dbReference type="EMBL" id="HBKN01051921">
    <property type="protein sequence ID" value="CAE2342569.1"/>
    <property type="molecule type" value="Transcribed_RNA"/>
</dbReference>
<dbReference type="AlphaFoldDB" id="A0A6U6E7R1"/>
<dbReference type="EMBL" id="HBKN01051922">
    <property type="protein sequence ID" value="CAE2342572.1"/>
    <property type="molecule type" value="Transcribed_RNA"/>
</dbReference>
<dbReference type="PROSITE" id="PS00108">
    <property type="entry name" value="PROTEIN_KINASE_ST"/>
    <property type="match status" value="1"/>
</dbReference>
<name>A0A6U6E7R1_GUITH</name>
<dbReference type="InterPro" id="IPR018247">
    <property type="entry name" value="EF_Hand_1_Ca_BS"/>
</dbReference>
<dbReference type="Gene3D" id="1.10.510.10">
    <property type="entry name" value="Transferase(Phosphotransferase) domain 1"/>
    <property type="match status" value="1"/>
</dbReference>
<dbReference type="InterPro" id="IPR011009">
    <property type="entry name" value="Kinase-like_dom_sf"/>
</dbReference>
<dbReference type="GO" id="GO:0005524">
    <property type="term" value="F:ATP binding"/>
    <property type="evidence" value="ECO:0007669"/>
    <property type="project" value="InterPro"/>
</dbReference>
<protein>
    <recommendedName>
        <fullName evidence="6">Calmodulin</fullName>
    </recommendedName>
</protein>
<dbReference type="InterPro" id="IPR000719">
    <property type="entry name" value="Prot_kinase_dom"/>
</dbReference>
<dbReference type="InterPro" id="IPR002048">
    <property type="entry name" value="EF_hand_dom"/>
</dbReference>
<dbReference type="CDD" id="cd00051">
    <property type="entry name" value="EFh"/>
    <property type="match status" value="2"/>
</dbReference>
<feature type="domain" description="EF-hand" evidence="3">
    <location>
        <begin position="329"/>
        <end position="364"/>
    </location>
</feature>
<feature type="domain" description="EF-hand" evidence="3">
    <location>
        <begin position="66"/>
        <end position="101"/>
    </location>
</feature>
<evidence type="ECO:0000259" key="2">
    <source>
        <dbReference type="PROSITE" id="PS50011"/>
    </source>
</evidence>
<keyword evidence="1" id="KW-0106">Calcium</keyword>
<dbReference type="InterPro" id="IPR051681">
    <property type="entry name" value="Ser/Thr_Kinases-Pseudokinases"/>
</dbReference>
<evidence type="ECO:0000313" key="4">
    <source>
        <dbReference type="EMBL" id="CAE2342569.1"/>
    </source>
</evidence>
<dbReference type="PROSITE" id="PS50222">
    <property type="entry name" value="EF_HAND_2"/>
    <property type="match status" value="4"/>
</dbReference>
<dbReference type="SMART" id="SM00220">
    <property type="entry name" value="S_TKc"/>
    <property type="match status" value="1"/>
</dbReference>
<organism evidence="5">
    <name type="scientific">Guillardia theta</name>
    <name type="common">Cryptophyte</name>
    <name type="synonym">Cryptomonas phi</name>
    <dbReference type="NCBI Taxonomy" id="55529"/>
    <lineage>
        <taxon>Eukaryota</taxon>
        <taxon>Cryptophyceae</taxon>
        <taxon>Pyrenomonadales</taxon>
        <taxon>Geminigeraceae</taxon>
        <taxon>Guillardia</taxon>
    </lineage>
</organism>
<dbReference type="SMART" id="SM00054">
    <property type="entry name" value="EFh"/>
    <property type="match status" value="5"/>
</dbReference>
<proteinExistence type="predicted"/>
<dbReference type="PROSITE" id="PS50011">
    <property type="entry name" value="PROTEIN_KINASE_DOM"/>
    <property type="match status" value="1"/>
</dbReference>
<evidence type="ECO:0008006" key="6">
    <source>
        <dbReference type="Google" id="ProtNLM"/>
    </source>
</evidence>
<feature type="domain" description="EF-hand" evidence="3">
    <location>
        <begin position="276"/>
        <end position="311"/>
    </location>
</feature>
<evidence type="ECO:0000256" key="1">
    <source>
        <dbReference type="ARBA" id="ARBA00022837"/>
    </source>
</evidence>
<dbReference type="Pfam" id="PF13499">
    <property type="entry name" value="EF-hand_7"/>
    <property type="match status" value="1"/>
</dbReference>
<sequence>MFRLFGRRPKPEPNGYLACLKDNSLASYLHEAFKLLELRFKTYDKDGAETLMFYELERQLSLAGFADHEKLEHLFNRVDLDKNGTLDFAEFLCLLYLWVDQGDYSHFFQVPQNAMIVSQSFALMERAMIKYDKDKSRALCIAELNSFFKDHLPEAFYSGTYQQIVDLVYPVSSRQAGKELSFPKFMILLYEIMCRYPQSKLDGFFSKLGSHSQYVMDASQEHHSKEKSRLWISLQQAFQHLEEDFNRFDANGDMLVDFVEITQGIPLTCQGTDKVSILSRLEYAYKQVDFDRSGTLDFFEFVYMSFMMTQNGSYHELVEHSQGSQIVKKSFIDIHTFYRKYDTDGNLRLTYDELEKFCTDLFGEIPAEVPGLFAKVSYQSSATQGRRAVDVVRFMKLLYMLIKPNGRFHPDRYNPTKQPASKNDNIISMPMAKHSTRPSRFQNIVPAKFMKHKLLGKGGQGEVYMGQYETVLCAGKTLIGDIDEHAVRETMAEVDFFMKLDHPNCHYLLGAKTSIENGGILLLTELCELGSIYDFYGKSRKTFDIPTALRLAHECATGFSVIHQMGFMHRDIKSLNVFLTSDFIAKVADFGMCTNSPFACEACGTPQWMAPEVLANVLGKATMYDHSIDIYSYGVLLWELFHCSTPYADTRLDQMGICKSVFYHDIRPKVGSCCPPRIAAIIHQCWDKVPGNRPSFLQICSALEEIRGSMAL</sequence>
<gene>
    <name evidence="4" type="ORF">GTHE00462_LOCUS40517</name>
    <name evidence="5" type="ORF">GTHE00462_LOCUS40518</name>
</gene>
<dbReference type="SUPFAM" id="SSF56112">
    <property type="entry name" value="Protein kinase-like (PK-like)"/>
    <property type="match status" value="1"/>
</dbReference>
<dbReference type="InterPro" id="IPR011992">
    <property type="entry name" value="EF-hand-dom_pair"/>
</dbReference>
<dbReference type="GO" id="GO:0005509">
    <property type="term" value="F:calcium ion binding"/>
    <property type="evidence" value="ECO:0007669"/>
    <property type="project" value="InterPro"/>
</dbReference>
<accession>A0A6U6E7R1</accession>
<dbReference type="GO" id="GO:0004674">
    <property type="term" value="F:protein serine/threonine kinase activity"/>
    <property type="evidence" value="ECO:0007669"/>
    <property type="project" value="TreeGrafter"/>
</dbReference>
<dbReference type="Gene3D" id="1.10.238.10">
    <property type="entry name" value="EF-hand"/>
    <property type="match status" value="2"/>
</dbReference>
<dbReference type="PRINTS" id="PR00109">
    <property type="entry name" value="TYRKINASE"/>
</dbReference>
<feature type="domain" description="Protein kinase" evidence="2">
    <location>
        <begin position="449"/>
        <end position="706"/>
    </location>
</feature>
<evidence type="ECO:0000259" key="3">
    <source>
        <dbReference type="PROSITE" id="PS50222"/>
    </source>
</evidence>
<feature type="domain" description="EF-hand" evidence="3">
    <location>
        <begin position="236"/>
        <end position="271"/>
    </location>
</feature>
<dbReference type="SUPFAM" id="SSF47473">
    <property type="entry name" value="EF-hand"/>
    <property type="match status" value="2"/>
</dbReference>
<dbReference type="InterPro" id="IPR001245">
    <property type="entry name" value="Ser-Thr/Tyr_kinase_cat_dom"/>
</dbReference>
<reference evidence="5" key="1">
    <citation type="submission" date="2021-01" db="EMBL/GenBank/DDBJ databases">
        <authorList>
            <person name="Corre E."/>
            <person name="Pelletier E."/>
            <person name="Niang G."/>
            <person name="Scheremetjew M."/>
            <person name="Finn R."/>
            <person name="Kale V."/>
            <person name="Holt S."/>
            <person name="Cochrane G."/>
            <person name="Meng A."/>
            <person name="Brown T."/>
            <person name="Cohen L."/>
        </authorList>
    </citation>
    <scope>NUCLEOTIDE SEQUENCE</scope>
    <source>
        <strain evidence="5">CCMP 2712</strain>
    </source>
</reference>
<evidence type="ECO:0000313" key="5">
    <source>
        <dbReference type="EMBL" id="CAE2342572.1"/>
    </source>
</evidence>
<dbReference type="Pfam" id="PF07714">
    <property type="entry name" value="PK_Tyr_Ser-Thr"/>
    <property type="match status" value="1"/>
</dbReference>
<dbReference type="PANTHER" id="PTHR44329">
    <property type="entry name" value="SERINE/THREONINE-PROTEIN KINASE TNNI3K-RELATED"/>
    <property type="match status" value="1"/>
</dbReference>